<dbReference type="GO" id="GO:0005525">
    <property type="term" value="F:GTP binding"/>
    <property type="evidence" value="ECO:0007669"/>
    <property type="project" value="UniProtKB-KW"/>
</dbReference>
<evidence type="ECO:0000313" key="10">
    <source>
        <dbReference type="Proteomes" id="UP000006327"/>
    </source>
</evidence>
<protein>
    <submittedName>
        <fullName evidence="9">Molybdopterin-guanine dinucleotide biosynthesis protein A</fullName>
    </submittedName>
</protein>
<evidence type="ECO:0000256" key="1">
    <source>
        <dbReference type="ARBA" id="ARBA00022490"/>
    </source>
</evidence>
<dbReference type="SUPFAM" id="SSF53448">
    <property type="entry name" value="Nucleotide-diphospho-sugar transferases"/>
    <property type="match status" value="1"/>
</dbReference>
<evidence type="ECO:0000256" key="2">
    <source>
        <dbReference type="ARBA" id="ARBA00022679"/>
    </source>
</evidence>
<dbReference type="AlphaFoldDB" id="K6XAE5"/>
<keyword evidence="4" id="KW-0547">Nucleotide-binding</keyword>
<sequence>MLAGVVLAGGKSSRMGTNKSLLTLPDSQLSLLEHCQKELAMVCDNNVFISGSEHEQGIADVIPNCGPLSGIHAAIAHIKIQQPDTNELLVVAVDMPDLCQEDFNYLLKIGRENHCLCTFENCFLPLYIPLSVDIAQYLDTIFKSQPNDVLLQPKQRQYSIKRLLNSLHSLQIQPLKNTQLDNINTLSQWQQHCAKQPFTKASK</sequence>
<dbReference type="GO" id="GO:0016779">
    <property type="term" value="F:nucleotidyltransferase activity"/>
    <property type="evidence" value="ECO:0007669"/>
    <property type="project" value="TreeGrafter"/>
</dbReference>
<keyword evidence="6" id="KW-0342">GTP-binding</keyword>
<gene>
    <name evidence="9" type="primary">mobA</name>
    <name evidence="9" type="ORF">GARC_0623</name>
</gene>
<dbReference type="EMBL" id="BAEO01000008">
    <property type="protein sequence ID" value="GAC17604.1"/>
    <property type="molecule type" value="Genomic_DNA"/>
</dbReference>
<evidence type="ECO:0000256" key="4">
    <source>
        <dbReference type="ARBA" id="ARBA00022741"/>
    </source>
</evidence>
<dbReference type="PANTHER" id="PTHR19136:SF81">
    <property type="entry name" value="MOLYBDENUM COFACTOR GUANYLYLTRANSFERASE"/>
    <property type="match status" value="1"/>
</dbReference>
<dbReference type="Proteomes" id="UP000006327">
    <property type="component" value="Unassembled WGS sequence"/>
</dbReference>
<evidence type="ECO:0000313" key="9">
    <source>
        <dbReference type="EMBL" id="GAC17604.1"/>
    </source>
</evidence>
<keyword evidence="3" id="KW-0479">Metal-binding</keyword>
<name>K6XAE5_9ALTE</name>
<dbReference type="PANTHER" id="PTHR19136">
    <property type="entry name" value="MOLYBDENUM COFACTOR GUANYLYLTRANSFERASE"/>
    <property type="match status" value="1"/>
</dbReference>
<keyword evidence="7" id="KW-0501">Molybdenum cofactor biosynthesis</keyword>
<keyword evidence="10" id="KW-1185">Reference proteome</keyword>
<dbReference type="GO" id="GO:0006777">
    <property type="term" value="P:Mo-molybdopterin cofactor biosynthetic process"/>
    <property type="evidence" value="ECO:0007669"/>
    <property type="project" value="UniProtKB-KW"/>
</dbReference>
<dbReference type="STRING" id="493475.GARC_0623"/>
<keyword evidence="2" id="KW-0808">Transferase</keyword>
<evidence type="ECO:0000256" key="5">
    <source>
        <dbReference type="ARBA" id="ARBA00022842"/>
    </source>
</evidence>
<feature type="domain" description="MobA-like NTP transferase" evidence="8">
    <location>
        <begin position="4"/>
        <end position="115"/>
    </location>
</feature>
<reference evidence="9 10" key="1">
    <citation type="journal article" date="2017" name="Antonie Van Leeuwenhoek">
        <title>Rhizobium rhizosphaerae sp. nov., a novel species isolated from rice rhizosphere.</title>
        <authorList>
            <person name="Zhao J.J."/>
            <person name="Zhang J."/>
            <person name="Zhang R.J."/>
            <person name="Zhang C.W."/>
            <person name="Yin H.Q."/>
            <person name="Zhang X.X."/>
        </authorList>
    </citation>
    <scope>NUCLEOTIDE SEQUENCE [LARGE SCALE GENOMIC DNA]</scope>
    <source>
        <strain evidence="9 10">BSs20135</strain>
    </source>
</reference>
<dbReference type="GO" id="GO:0046872">
    <property type="term" value="F:metal ion binding"/>
    <property type="evidence" value="ECO:0007669"/>
    <property type="project" value="UniProtKB-KW"/>
</dbReference>
<dbReference type="RefSeq" id="WP_007616551.1">
    <property type="nucleotide sequence ID" value="NZ_BAEO01000008.1"/>
</dbReference>
<comment type="caution">
    <text evidence="9">The sequence shown here is derived from an EMBL/GenBank/DDBJ whole genome shotgun (WGS) entry which is preliminary data.</text>
</comment>
<dbReference type="eggNOG" id="COG0746">
    <property type="taxonomic scope" value="Bacteria"/>
</dbReference>
<keyword evidence="5" id="KW-0460">Magnesium</keyword>
<dbReference type="OrthoDB" id="9788394at2"/>
<dbReference type="CDD" id="cd02503">
    <property type="entry name" value="MobA"/>
    <property type="match status" value="1"/>
</dbReference>
<keyword evidence="1" id="KW-0963">Cytoplasm</keyword>
<evidence type="ECO:0000256" key="6">
    <source>
        <dbReference type="ARBA" id="ARBA00023134"/>
    </source>
</evidence>
<evidence type="ECO:0000256" key="3">
    <source>
        <dbReference type="ARBA" id="ARBA00022723"/>
    </source>
</evidence>
<dbReference type="InterPro" id="IPR013482">
    <property type="entry name" value="Molybde_CF_guanTrfase"/>
</dbReference>
<evidence type="ECO:0000259" key="8">
    <source>
        <dbReference type="Pfam" id="PF12804"/>
    </source>
</evidence>
<proteinExistence type="predicted"/>
<evidence type="ECO:0000256" key="7">
    <source>
        <dbReference type="ARBA" id="ARBA00023150"/>
    </source>
</evidence>
<accession>K6XAE5</accession>
<dbReference type="InterPro" id="IPR025877">
    <property type="entry name" value="MobA-like_NTP_Trfase"/>
</dbReference>
<dbReference type="InterPro" id="IPR029044">
    <property type="entry name" value="Nucleotide-diphossugar_trans"/>
</dbReference>
<organism evidence="9 10">
    <name type="scientific">Paraglaciecola arctica BSs20135</name>
    <dbReference type="NCBI Taxonomy" id="493475"/>
    <lineage>
        <taxon>Bacteria</taxon>
        <taxon>Pseudomonadati</taxon>
        <taxon>Pseudomonadota</taxon>
        <taxon>Gammaproteobacteria</taxon>
        <taxon>Alteromonadales</taxon>
        <taxon>Alteromonadaceae</taxon>
        <taxon>Paraglaciecola</taxon>
    </lineage>
</organism>
<dbReference type="Gene3D" id="3.90.550.10">
    <property type="entry name" value="Spore Coat Polysaccharide Biosynthesis Protein SpsA, Chain A"/>
    <property type="match status" value="1"/>
</dbReference>
<dbReference type="Pfam" id="PF12804">
    <property type="entry name" value="NTP_transf_3"/>
    <property type="match status" value="1"/>
</dbReference>